<evidence type="ECO:0000313" key="9">
    <source>
        <dbReference type="EMBL" id="KAJ3648359.1"/>
    </source>
</evidence>
<organism evidence="9 10">
    <name type="scientific">Zophobas morio</name>
    <dbReference type="NCBI Taxonomy" id="2755281"/>
    <lineage>
        <taxon>Eukaryota</taxon>
        <taxon>Metazoa</taxon>
        <taxon>Ecdysozoa</taxon>
        <taxon>Arthropoda</taxon>
        <taxon>Hexapoda</taxon>
        <taxon>Insecta</taxon>
        <taxon>Pterygota</taxon>
        <taxon>Neoptera</taxon>
        <taxon>Endopterygota</taxon>
        <taxon>Coleoptera</taxon>
        <taxon>Polyphaga</taxon>
        <taxon>Cucujiformia</taxon>
        <taxon>Tenebrionidae</taxon>
        <taxon>Zophobas</taxon>
    </lineage>
</organism>
<name>A0AA38I7C8_9CUCU</name>
<keyword evidence="10" id="KW-1185">Reference proteome</keyword>
<reference evidence="9" key="1">
    <citation type="journal article" date="2023" name="G3 (Bethesda)">
        <title>Whole genome assemblies of Zophobas morio and Tenebrio molitor.</title>
        <authorList>
            <person name="Kaur S."/>
            <person name="Stinson S.A."/>
            <person name="diCenzo G.C."/>
        </authorList>
    </citation>
    <scope>NUCLEOTIDE SEQUENCE</scope>
    <source>
        <strain evidence="9">QUZm001</strain>
    </source>
</reference>
<dbReference type="AlphaFoldDB" id="A0AA38I7C8"/>
<dbReference type="InterPro" id="IPR013201">
    <property type="entry name" value="Prot_inhib_I29"/>
</dbReference>
<accession>A0AA38I7C8</accession>
<dbReference type="SMART" id="SM00645">
    <property type="entry name" value="Pept_C1"/>
    <property type="match status" value="1"/>
</dbReference>
<keyword evidence="3" id="KW-0378">Hydrolase</keyword>
<dbReference type="Pfam" id="PF08246">
    <property type="entry name" value="Inhibitor_I29"/>
    <property type="match status" value="1"/>
</dbReference>
<dbReference type="FunFam" id="3.90.70.10:FF:000006">
    <property type="entry name" value="Cathepsin S"/>
    <property type="match status" value="1"/>
</dbReference>
<evidence type="ECO:0000259" key="7">
    <source>
        <dbReference type="SMART" id="SM00645"/>
    </source>
</evidence>
<evidence type="ECO:0000256" key="4">
    <source>
        <dbReference type="ARBA" id="ARBA00022807"/>
    </source>
</evidence>
<dbReference type="PRINTS" id="PR00705">
    <property type="entry name" value="PAPAIN"/>
</dbReference>
<dbReference type="InterPro" id="IPR000169">
    <property type="entry name" value="Pept_cys_AS"/>
</dbReference>
<proteinExistence type="inferred from homology"/>
<dbReference type="InterPro" id="IPR013128">
    <property type="entry name" value="Peptidase_C1A"/>
</dbReference>
<keyword evidence="2" id="KW-0645">Protease</keyword>
<dbReference type="PROSITE" id="PS00139">
    <property type="entry name" value="THIOL_PROTEASE_CYS"/>
    <property type="match status" value="1"/>
</dbReference>
<comment type="caution">
    <text evidence="9">The sequence shown here is derived from an EMBL/GenBank/DDBJ whole genome shotgun (WGS) entry which is preliminary data.</text>
</comment>
<evidence type="ECO:0000256" key="5">
    <source>
        <dbReference type="ARBA" id="ARBA00023145"/>
    </source>
</evidence>
<gene>
    <name evidence="9" type="ORF">Zmor_020169</name>
</gene>
<evidence type="ECO:0000313" key="10">
    <source>
        <dbReference type="Proteomes" id="UP001168821"/>
    </source>
</evidence>
<feature type="domain" description="Cathepsin propeptide inhibitor" evidence="8">
    <location>
        <begin position="5"/>
        <end position="65"/>
    </location>
</feature>
<dbReference type="Pfam" id="PF00112">
    <property type="entry name" value="Peptidase_C1"/>
    <property type="match status" value="1"/>
</dbReference>
<keyword evidence="4" id="KW-0788">Thiol protease</keyword>
<dbReference type="CDD" id="cd02248">
    <property type="entry name" value="Peptidase_C1A"/>
    <property type="match status" value="1"/>
</dbReference>
<dbReference type="InterPro" id="IPR039417">
    <property type="entry name" value="Peptidase_C1A_papain-like"/>
</dbReference>
<protein>
    <recommendedName>
        <fullName evidence="11">Cathepsin L</fullName>
    </recommendedName>
</protein>
<evidence type="ECO:0000256" key="6">
    <source>
        <dbReference type="ARBA" id="ARBA00023157"/>
    </source>
</evidence>
<dbReference type="GO" id="GO:0006508">
    <property type="term" value="P:proteolysis"/>
    <property type="evidence" value="ECO:0007669"/>
    <property type="project" value="UniProtKB-KW"/>
</dbReference>
<dbReference type="InterPro" id="IPR000668">
    <property type="entry name" value="Peptidase_C1A_C"/>
</dbReference>
<dbReference type="SUPFAM" id="SSF54001">
    <property type="entry name" value="Cysteine proteinases"/>
    <property type="match status" value="1"/>
</dbReference>
<dbReference type="PROSITE" id="PS00640">
    <property type="entry name" value="THIOL_PROTEASE_ASN"/>
    <property type="match status" value="1"/>
</dbReference>
<keyword evidence="5" id="KW-0865">Zymogen</keyword>
<keyword evidence="6" id="KW-1015">Disulfide bond</keyword>
<dbReference type="Gene3D" id="3.90.70.10">
    <property type="entry name" value="Cysteine proteinases"/>
    <property type="match status" value="1"/>
</dbReference>
<feature type="domain" description="Peptidase C1A papain C-terminal" evidence="7">
    <location>
        <begin position="99"/>
        <end position="311"/>
    </location>
</feature>
<dbReference type="Proteomes" id="UP001168821">
    <property type="component" value="Unassembled WGS sequence"/>
</dbReference>
<evidence type="ECO:0000256" key="3">
    <source>
        <dbReference type="ARBA" id="ARBA00022801"/>
    </source>
</evidence>
<dbReference type="PANTHER" id="PTHR12411">
    <property type="entry name" value="CYSTEINE PROTEASE FAMILY C1-RELATED"/>
    <property type="match status" value="1"/>
</dbReference>
<dbReference type="InterPro" id="IPR025661">
    <property type="entry name" value="Pept_asp_AS"/>
</dbReference>
<comment type="similarity">
    <text evidence="1">Belongs to the peptidase C1 family.</text>
</comment>
<dbReference type="GO" id="GO:0008234">
    <property type="term" value="F:cysteine-type peptidase activity"/>
    <property type="evidence" value="ECO:0007669"/>
    <property type="project" value="UniProtKB-KW"/>
</dbReference>
<evidence type="ECO:0008006" key="11">
    <source>
        <dbReference type="Google" id="ProtNLM"/>
    </source>
</evidence>
<sequence length="312" mass="36185">MLEKWEEFKKLHGKLFTNQEEEYIRRHIFQKKLRKIEKHNDRYRRGLETYEIGLNQFSDYTGEEISIKLHSVENQTQLFYSHQHENFLKKQQIDFSTALPLEFDWRTKGMVTPVKDQGVCGSCWAFSTTGAIESHYMIYKNSVVILSEQQLLDCVPEAEGCSGGWMSDAFKYVAKNHGINYYHDYPYEGLKKTCRYNATKPKIVIWGFEYLSQPDEDMLKRMLVMRGPVSVAIDGTGNFPDYTNGIYYNPTCSRNTFSHAGVIVGYGSENGQDFWLLKNSWGQEWGLDGYIKIARNRGNHCGIASKASYPVF</sequence>
<evidence type="ECO:0000259" key="8">
    <source>
        <dbReference type="SMART" id="SM00848"/>
    </source>
</evidence>
<evidence type="ECO:0000256" key="2">
    <source>
        <dbReference type="ARBA" id="ARBA00022670"/>
    </source>
</evidence>
<evidence type="ECO:0000256" key="1">
    <source>
        <dbReference type="ARBA" id="ARBA00008455"/>
    </source>
</evidence>
<dbReference type="InterPro" id="IPR038765">
    <property type="entry name" value="Papain-like_cys_pep_sf"/>
</dbReference>
<dbReference type="EMBL" id="JALNTZ010000006">
    <property type="protein sequence ID" value="KAJ3648359.1"/>
    <property type="molecule type" value="Genomic_DNA"/>
</dbReference>
<dbReference type="SMART" id="SM00848">
    <property type="entry name" value="Inhibitor_I29"/>
    <property type="match status" value="1"/>
</dbReference>